<dbReference type="PIRSF" id="PIRSF038991">
    <property type="entry name" value="Protein_AbrB"/>
    <property type="match status" value="1"/>
</dbReference>
<keyword evidence="1" id="KW-0812">Transmembrane</keyword>
<dbReference type="OrthoDB" id="7157734at2"/>
<organism evidence="2 3">
    <name type="scientific">Cereibacter ovatus</name>
    <dbReference type="NCBI Taxonomy" id="439529"/>
    <lineage>
        <taxon>Bacteria</taxon>
        <taxon>Pseudomonadati</taxon>
        <taxon>Pseudomonadota</taxon>
        <taxon>Alphaproteobacteria</taxon>
        <taxon>Rhodobacterales</taxon>
        <taxon>Paracoccaceae</taxon>
        <taxon>Cereibacter</taxon>
    </lineage>
</organism>
<dbReference type="Proteomes" id="UP000219467">
    <property type="component" value="Unassembled WGS sequence"/>
</dbReference>
<sequence length="350" mass="35915">MRPHFDPLGLCLTLALGAAGGLVARALGLPLPLLLGSLCAVGAAAAFRLRPFGRPVEAPQGLRLFLVPVIGLAIGGAFTPDVIAEAPRWWPSLVALCLFLPLAHILGYLIFRRLGGLSRPTAWFGATPGGLIESVALGDEAGADPQILVLLQFLRLILTIALVPAGFTWLTGHAVGSAAGPAGAADPLGVPDMLVLAAAGIAGVWLGRSLRLPGHVMTGPVALSALAHLTGLADGVPPGWLIGITQIGIGSMLGARFAGLPRGALPLAARLSALNMLAALVLAFGFAWPVAELSGQPVAAVFLAFAPGGLAEMSLIALSLHMSVVYVTAHHIARIMLSVTFARLVWRRIG</sequence>
<evidence type="ECO:0000313" key="3">
    <source>
        <dbReference type="Proteomes" id="UP000219467"/>
    </source>
</evidence>
<dbReference type="RefSeq" id="WP_097031676.1">
    <property type="nucleotide sequence ID" value="NZ_OAOQ01000022.1"/>
</dbReference>
<keyword evidence="1" id="KW-0472">Membrane</keyword>
<name>A0A285D4Y9_9RHOB</name>
<dbReference type="AlphaFoldDB" id="A0A285D4Y9"/>
<evidence type="ECO:0008006" key="4">
    <source>
        <dbReference type="Google" id="ProtNLM"/>
    </source>
</evidence>
<accession>A0A285D4Y9</accession>
<evidence type="ECO:0000313" key="2">
    <source>
        <dbReference type="EMBL" id="SNX74406.1"/>
    </source>
</evidence>
<dbReference type="Pfam" id="PF05145">
    <property type="entry name" value="AbrB"/>
    <property type="match status" value="1"/>
</dbReference>
<keyword evidence="1" id="KW-1133">Transmembrane helix</keyword>
<dbReference type="GO" id="GO:0010468">
    <property type="term" value="P:regulation of gene expression"/>
    <property type="evidence" value="ECO:0007669"/>
    <property type="project" value="InterPro"/>
</dbReference>
<feature type="transmembrane region" description="Helical" evidence="1">
    <location>
        <begin position="156"/>
        <end position="176"/>
    </location>
</feature>
<keyword evidence="3" id="KW-1185">Reference proteome</keyword>
<feature type="transmembrane region" description="Helical" evidence="1">
    <location>
        <begin position="271"/>
        <end position="291"/>
    </location>
</feature>
<dbReference type="GO" id="GO:0016020">
    <property type="term" value="C:membrane"/>
    <property type="evidence" value="ECO:0007669"/>
    <property type="project" value="InterPro"/>
</dbReference>
<feature type="transmembrane region" description="Helical" evidence="1">
    <location>
        <begin position="297"/>
        <end position="318"/>
    </location>
</feature>
<feature type="transmembrane region" description="Helical" evidence="1">
    <location>
        <begin position="214"/>
        <end position="233"/>
    </location>
</feature>
<feature type="transmembrane region" description="Helical" evidence="1">
    <location>
        <begin position="89"/>
        <end position="111"/>
    </location>
</feature>
<dbReference type="PANTHER" id="PTHR38457">
    <property type="entry name" value="REGULATOR ABRB-RELATED"/>
    <property type="match status" value="1"/>
</dbReference>
<dbReference type="InterPro" id="IPR017516">
    <property type="entry name" value="AbrB_dup"/>
</dbReference>
<protein>
    <recommendedName>
        <fullName evidence="4">Aminopeptidase</fullName>
    </recommendedName>
</protein>
<gene>
    <name evidence="2" type="ORF">SAMN05878503_12226</name>
</gene>
<reference evidence="3" key="1">
    <citation type="submission" date="2017-08" db="EMBL/GenBank/DDBJ databases">
        <authorList>
            <person name="Varghese N."/>
            <person name="Submissions S."/>
        </authorList>
    </citation>
    <scope>NUCLEOTIDE SEQUENCE [LARGE SCALE GENOMIC DNA]</scope>
    <source>
        <strain evidence="3">JA234</strain>
    </source>
</reference>
<feature type="transmembrane region" description="Helical" evidence="1">
    <location>
        <begin position="239"/>
        <end position="259"/>
    </location>
</feature>
<proteinExistence type="predicted"/>
<feature type="transmembrane region" description="Helical" evidence="1">
    <location>
        <begin position="31"/>
        <end position="49"/>
    </location>
</feature>
<dbReference type="PANTHER" id="PTHR38457:SF1">
    <property type="entry name" value="REGULATOR ABRB-RELATED"/>
    <property type="match status" value="1"/>
</dbReference>
<feature type="transmembrane region" description="Helical" evidence="1">
    <location>
        <begin position="61"/>
        <end position="83"/>
    </location>
</feature>
<dbReference type="InterPro" id="IPR007820">
    <property type="entry name" value="AbrB_fam"/>
</dbReference>
<feature type="transmembrane region" description="Helical" evidence="1">
    <location>
        <begin position="188"/>
        <end position="207"/>
    </location>
</feature>
<evidence type="ECO:0000256" key="1">
    <source>
        <dbReference type="SAM" id="Phobius"/>
    </source>
</evidence>
<dbReference type="EMBL" id="OAOQ01000022">
    <property type="protein sequence ID" value="SNX74406.1"/>
    <property type="molecule type" value="Genomic_DNA"/>
</dbReference>
<dbReference type="NCBIfam" id="TIGR03082">
    <property type="entry name" value="Gneg_AbrB_dup"/>
    <property type="match status" value="1"/>
</dbReference>